<proteinExistence type="predicted"/>
<reference evidence="1" key="3">
    <citation type="journal article" date="2017" name="Nature">
        <title>Genome sequence of the progenitor of the wheat D genome Aegilops tauschii.</title>
        <authorList>
            <person name="Luo M.C."/>
            <person name="Gu Y.Q."/>
            <person name="Puiu D."/>
            <person name="Wang H."/>
            <person name="Twardziok S.O."/>
            <person name="Deal K.R."/>
            <person name="Huo N."/>
            <person name="Zhu T."/>
            <person name="Wang L."/>
            <person name="Wang Y."/>
            <person name="McGuire P.E."/>
            <person name="Liu S."/>
            <person name="Long H."/>
            <person name="Ramasamy R.K."/>
            <person name="Rodriguez J.C."/>
            <person name="Van S.L."/>
            <person name="Yuan L."/>
            <person name="Wang Z."/>
            <person name="Xia Z."/>
            <person name="Xiao L."/>
            <person name="Anderson O.D."/>
            <person name="Ouyang S."/>
            <person name="Liang Y."/>
            <person name="Zimin A.V."/>
            <person name="Pertea G."/>
            <person name="Qi P."/>
            <person name="Bennetzen J.L."/>
            <person name="Dai X."/>
            <person name="Dawson M.W."/>
            <person name="Muller H.G."/>
            <person name="Kugler K."/>
            <person name="Rivarola-Duarte L."/>
            <person name="Spannagl M."/>
            <person name="Mayer K.F.X."/>
            <person name="Lu F.H."/>
            <person name="Bevan M.W."/>
            <person name="Leroy P."/>
            <person name="Li P."/>
            <person name="You F.M."/>
            <person name="Sun Q."/>
            <person name="Liu Z."/>
            <person name="Lyons E."/>
            <person name="Wicker T."/>
            <person name="Salzberg S.L."/>
            <person name="Devos K.M."/>
            <person name="Dvorak J."/>
        </authorList>
    </citation>
    <scope>NUCLEOTIDE SEQUENCE [LARGE SCALE GENOMIC DNA]</scope>
    <source>
        <strain evidence="1">cv. AL8/78</strain>
    </source>
</reference>
<sequence length="39" mass="4573">MHVQTLETLICKQKELGIHIEQLRELLRDDVLAEKKTSI</sequence>
<keyword evidence="2" id="KW-1185">Reference proteome</keyword>
<dbReference type="Gramene" id="AET2Gv21098200.1">
    <property type="protein sequence ID" value="AET2Gv21098200.1"/>
    <property type="gene ID" value="AET2Gv21098200"/>
</dbReference>
<evidence type="ECO:0000313" key="2">
    <source>
        <dbReference type="Proteomes" id="UP000015105"/>
    </source>
</evidence>
<reference evidence="1" key="5">
    <citation type="journal article" date="2021" name="G3 (Bethesda)">
        <title>Aegilops tauschii genome assembly Aet v5.0 features greater sequence contiguity and improved annotation.</title>
        <authorList>
            <person name="Wang L."/>
            <person name="Zhu T."/>
            <person name="Rodriguez J.C."/>
            <person name="Deal K.R."/>
            <person name="Dubcovsky J."/>
            <person name="McGuire P.E."/>
            <person name="Lux T."/>
            <person name="Spannagl M."/>
            <person name="Mayer K.F.X."/>
            <person name="Baldrich P."/>
            <person name="Meyers B.C."/>
            <person name="Huo N."/>
            <person name="Gu Y.Q."/>
            <person name="Zhou H."/>
            <person name="Devos K.M."/>
            <person name="Bennetzen J.L."/>
            <person name="Unver T."/>
            <person name="Budak H."/>
            <person name="Gulick P.J."/>
            <person name="Galiba G."/>
            <person name="Kalapos B."/>
            <person name="Nelson D.R."/>
            <person name="Li P."/>
            <person name="You F.M."/>
            <person name="Luo M.C."/>
            <person name="Dvorak J."/>
        </authorList>
    </citation>
    <scope>NUCLEOTIDE SEQUENCE [LARGE SCALE GENOMIC DNA]</scope>
    <source>
        <strain evidence="1">cv. AL8/78</strain>
    </source>
</reference>
<name>A0A453D5K3_AEGTS</name>
<dbReference type="AlphaFoldDB" id="A0A453D5K3"/>
<reference evidence="2" key="1">
    <citation type="journal article" date="2014" name="Science">
        <title>Ancient hybridizations among the ancestral genomes of bread wheat.</title>
        <authorList>
            <consortium name="International Wheat Genome Sequencing Consortium,"/>
            <person name="Marcussen T."/>
            <person name="Sandve S.R."/>
            <person name="Heier L."/>
            <person name="Spannagl M."/>
            <person name="Pfeifer M."/>
            <person name="Jakobsen K.S."/>
            <person name="Wulff B.B."/>
            <person name="Steuernagel B."/>
            <person name="Mayer K.F."/>
            <person name="Olsen O.A."/>
        </authorList>
    </citation>
    <scope>NUCLEOTIDE SEQUENCE [LARGE SCALE GENOMIC DNA]</scope>
    <source>
        <strain evidence="2">cv. AL8/78</strain>
    </source>
</reference>
<dbReference type="Proteomes" id="UP000015105">
    <property type="component" value="Chromosome 2D"/>
</dbReference>
<organism evidence="1 2">
    <name type="scientific">Aegilops tauschii subsp. strangulata</name>
    <name type="common">Goatgrass</name>
    <dbReference type="NCBI Taxonomy" id="200361"/>
    <lineage>
        <taxon>Eukaryota</taxon>
        <taxon>Viridiplantae</taxon>
        <taxon>Streptophyta</taxon>
        <taxon>Embryophyta</taxon>
        <taxon>Tracheophyta</taxon>
        <taxon>Spermatophyta</taxon>
        <taxon>Magnoliopsida</taxon>
        <taxon>Liliopsida</taxon>
        <taxon>Poales</taxon>
        <taxon>Poaceae</taxon>
        <taxon>BOP clade</taxon>
        <taxon>Pooideae</taxon>
        <taxon>Triticodae</taxon>
        <taxon>Triticeae</taxon>
        <taxon>Triticinae</taxon>
        <taxon>Aegilops</taxon>
    </lineage>
</organism>
<reference evidence="2" key="2">
    <citation type="journal article" date="2017" name="Nat. Plants">
        <title>The Aegilops tauschii genome reveals multiple impacts of transposons.</title>
        <authorList>
            <person name="Zhao G."/>
            <person name="Zou C."/>
            <person name="Li K."/>
            <person name="Wang K."/>
            <person name="Li T."/>
            <person name="Gao L."/>
            <person name="Zhang X."/>
            <person name="Wang H."/>
            <person name="Yang Z."/>
            <person name="Liu X."/>
            <person name="Jiang W."/>
            <person name="Mao L."/>
            <person name="Kong X."/>
            <person name="Jiao Y."/>
            <person name="Jia J."/>
        </authorList>
    </citation>
    <scope>NUCLEOTIDE SEQUENCE [LARGE SCALE GENOMIC DNA]</scope>
    <source>
        <strain evidence="2">cv. AL8/78</strain>
    </source>
</reference>
<protein>
    <submittedName>
        <fullName evidence="1">Uncharacterized protein</fullName>
    </submittedName>
</protein>
<accession>A0A453D5K3</accession>
<evidence type="ECO:0000313" key="1">
    <source>
        <dbReference type="EnsemblPlants" id="AET2Gv21098200.1"/>
    </source>
</evidence>
<reference evidence="1" key="4">
    <citation type="submission" date="2019-03" db="UniProtKB">
        <authorList>
            <consortium name="EnsemblPlants"/>
        </authorList>
    </citation>
    <scope>IDENTIFICATION</scope>
</reference>
<dbReference type="EnsemblPlants" id="AET2Gv21098200.1">
    <property type="protein sequence ID" value="AET2Gv21098200.1"/>
    <property type="gene ID" value="AET2Gv21098200"/>
</dbReference>